<keyword evidence="4 5" id="KW-0472">Membrane</keyword>
<dbReference type="GO" id="GO:0022857">
    <property type="term" value="F:transmembrane transporter activity"/>
    <property type="evidence" value="ECO:0007669"/>
    <property type="project" value="InterPro"/>
</dbReference>
<dbReference type="EMBL" id="AZHF01000001">
    <property type="protein sequence ID" value="OAA81125.1"/>
    <property type="molecule type" value="Genomic_DNA"/>
</dbReference>
<dbReference type="Gene3D" id="1.20.1250.20">
    <property type="entry name" value="MFS general substrate transporter like domains"/>
    <property type="match status" value="2"/>
</dbReference>
<feature type="transmembrane region" description="Helical" evidence="5">
    <location>
        <begin position="127"/>
        <end position="145"/>
    </location>
</feature>
<evidence type="ECO:0000256" key="1">
    <source>
        <dbReference type="ARBA" id="ARBA00004141"/>
    </source>
</evidence>
<dbReference type="Pfam" id="PF07690">
    <property type="entry name" value="MFS_1"/>
    <property type="match status" value="1"/>
</dbReference>
<proteinExistence type="predicted"/>
<feature type="transmembrane region" description="Helical" evidence="5">
    <location>
        <begin position="370"/>
        <end position="389"/>
    </location>
</feature>
<dbReference type="Proteomes" id="UP000076881">
    <property type="component" value="Unassembled WGS sequence"/>
</dbReference>
<dbReference type="InterPro" id="IPR036259">
    <property type="entry name" value="MFS_trans_sf"/>
</dbReference>
<evidence type="ECO:0000256" key="4">
    <source>
        <dbReference type="ARBA" id="ARBA00023136"/>
    </source>
</evidence>
<feature type="transmembrane region" description="Helical" evidence="5">
    <location>
        <begin position="395"/>
        <end position="416"/>
    </location>
</feature>
<name>A0A168K1B9_CORDF</name>
<dbReference type="GO" id="GO:0016020">
    <property type="term" value="C:membrane"/>
    <property type="evidence" value="ECO:0007669"/>
    <property type="project" value="UniProtKB-SubCell"/>
</dbReference>
<feature type="transmembrane region" description="Helical" evidence="5">
    <location>
        <begin position="296"/>
        <end position="320"/>
    </location>
</feature>
<organism evidence="6 7">
    <name type="scientific">Akanthomyces lecanii RCEF 1005</name>
    <dbReference type="NCBI Taxonomy" id="1081108"/>
    <lineage>
        <taxon>Eukaryota</taxon>
        <taxon>Fungi</taxon>
        <taxon>Dikarya</taxon>
        <taxon>Ascomycota</taxon>
        <taxon>Pezizomycotina</taxon>
        <taxon>Sordariomycetes</taxon>
        <taxon>Hypocreomycetidae</taxon>
        <taxon>Hypocreales</taxon>
        <taxon>Cordycipitaceae</taxon>
        <taxon>Akanthomyces</taxon>
        <taxon>Cordyceps confragosa</taxon>
    </lineage>
</organism>
<dbReference type="PANTHER" id="PTHR23507:SF1">
    <property type="entry name" value="FI18259P1-RELATED"/>
    <property type="match status" value="1"/>
</dbReference>
<dbReference type="InterPro" id="IPR011701">
    <property type="entry name" value="MFS"/>
</dbReference>
<dbReference type="SUPFAM" id="SSF103473">
    <property type="entry name" value="MFS general substrate transporter"/>
    <property type="match status" value="1"/>
</dbReference>
<reference evidence="6 7" key="1">
    <citation type="journal article" date="2016" name="Genome Biol. Evol.">
        <title>Divergent and convergent evolution of fungal pathogenicity.</title>
        <authorList>
            <person name="Shang Y."/>
            <person name="Xiao G."/>
            <person name="Zheng P."/>
            <person name="Cen K."/>
            <person name="Zhan S."/>
            <person name="Wang C."/>
        </authorList>
    </citation>
    <scope>NUCLEOTIDE SEQUENCE [LARGE SCALE GENOMIC DNA]</scope>
    <source>
        <strain evidence="6 7">RCEF 1005</strain>
    </source>
</reference>
<dbReference type="PANTHER" id="PTHR23507">
    <property type="entry name" value="ZGC:174356"/>
    <property type="match status" value="1"/>
</dbReference>
<keyword evidence="3 5" id="KW-1133">Transmembrane helix</keyword>
<feature type="transmembrane region" description="Helical" evidence="5">
    <location>
        <begin position="428"/>
        <end position="451"/>
    </location>
</feature>
<evidence type="ECO:0000256" key="5">
    <source>
        <dbReference type="SAM" id="Phobius"/>
    </source>
</evidence>
<comment type="subcellular location">
    <subcellularLocation>
        <location evidence="1">Membrane</location>
        <topology evidence="1">Multi-pass membrane protein</topology>
    </subcellularLocation>
</comment>
<keyword evidence="2 5" id="KW-0812">Transmembrane</keyword>
<evidence type="ECO:0000256" key="3">
    <source>
        <dbReference type="ARBA" id="ARBA00022989"/>
    </source>
</evidence>
<dbReference type="OrthoDB" id="194139at2759"/>
<feature type="transmembrane region" description="Helical" evidence="5">
    <location>
        <begin position="463"/>
        <end position="483"/>
    </location>
</feature>
<feature type="transmembrane region" description="Helical" evidence="5">
    <location>
        <begin position="157"/>
        <end position="181"/>
    </location>
</feature>
<gene>
    <name evidence="6" type="ORF">LEL_00670</name>
</gene>
<feature type="transmembrane region" description="Helical" evidence="5">
    <location>
        <begin position="340"/>
        <end position="358"/>
    </location>
</feature>
<feature type="transmembrane region" description="Helical" evidence="5">
    <location>
        <begin position="221"/>
        <end position="242"/>
    </location>
</feature>
<keyword evidence="7" id="KW-1185">Reference proteome</keyword>
<accession>A0A168K1B9</accession>
<evidence type="ECO:0000313" key="6">
    <source>
        <dbReference type="EMBL" id="OAA81125.1"/>
    </source>
</evidence>
<dbReference type="AlphaFoldDB" id="A0A168K1B9"/>
<evidence type="ECO:0000313" key="7">
    <source>
        <dbReference type="Proteomes" id="UP000076881"/>
    </source>
</evidence>
<feature type="transmembrane region" description="Helical" evidence="5">
    <location>
        <begin position="193"/>
        <end position="215"/>
    </location>
</feature>
<comment type="caution">
    <text evidence="6">The sequence shown here is derived from an EMBL/GenBank/DDBJ whole genome shotgun (WGS) entry which is preliminary data.</text>
</comment>
<feature type="transmembrane region" description="Helical" evidence="5">
    <location>
        <begin position="93"/>
        <end position="115"/>
    </location>
</feature>
<evidence type="ECO:0000256" key="2">
    <source>
        <dbReference type="ARBA" id="ARBA00022692"/>
    </source>
</evidence>
<protein>
    <submittedName>
        <fullName evidence="6">Major facilitator superfamily domain, general substrate transporter</fullName>
    </submittedName>
</protein>
<sequence length="497" mass="53501">MSRATNSERSPLLRIQSRQSDAPSFSVADVAPSTFQVTAVCMLLVVTHQVASLLTALAAADLNQAAVCRSLDGHVPDPTNDERCSDPTLFSELAGLLGVEAVLATAMSILAPIPIGVAADRYGRRPFLVLALVGSALNVGSRLLIYGFPQAFPLRFIWLSASFELFTGGSSAFFAIIYTILTDVTSKAQRSTSFFYLAAASVLATQIGVKLMGLMRDKPGPWAALFTAFGFFVFAILCAFCIPETIYLNKTVYYEEAIEEEPVTQTMVEKIRAVIPAVYKQVTTSMAALFCRNKTIAILLLTVLVMELKAHSMAMLPSYIDNRYRLATGKIISTHAVENLSNFLLNALLLPLAAHALLHFKFSGLRKDTAFARWGVVAAAIGLLGIGLAPRMGALLAGLIVYALISAYYGGILGLLSQLTTEDHVATMFATIRVLATLGSLLSQPIFYILFLSGPNCAKAWCGLPYIVVGCAYILVAVVVFAVTSGTAREEDYSEED</sequence>